<name>A0A4S4MM12_9APHY</name>
<dbReference type="SUPFAM" id="SSF53383">
    <property type="entry name" value="PLP-dependent transferases"/>
    <property type="match status" value="1"/>
</dbReference>
<evidence type="ECO:0000256" key="2">
    <source>
        <dbReference type="ARBA" id="ARBA00022898"/>
    </source>
</evidence>
<evidence type="ECO:0000256" key="3">
    <source>
        <dbReference type="RuleBase" id="RU362118"/>
    </source>
</evidence>
<dbReference type="Gene3D" id="3.90.1150.10">
    <property type="entry name" value="Aspartate Aminotransferase, domain 1"/>
    <property type="match status" value="1"/>
</dbReference>
<dbReference type="InterPro" id="IPR051750">
    <property type="entry name" value="Trans-sulfuration_enzymes"/>
</dbReference>
<evidence type="ECO:0000256" key="1">
    <source>
        <dbReference type="ARBA" id="ARBA00001933"/>
    </source>
</evidence>
<dbReference type="AlphaFoldDB" id="A0A4S4MM12"/>
<proteinExistence type="inferred from homology"/>
<keyword evidence="2 3" id="KW-0663">Pyridoxal phosphate</keyword>
<protein>
    <recommendedName>
        <fullName evidence="6">Cystathionine gamma-synthase</fullName>
    </recommendedName>
</protein>
<evidence type="ECO:0008006" key="6">
    <source>
        <dbReference type="Google" id="ProtNLM"/>
    </source>
</evidence>
<organism evidence="4 5">
    <name type="scientific">Antrodiella citrinella</name>
    <dbReference type="NCBI Taxonomy" id="2447956"/>
    <lineage>
        <taxon>Eukaryota</taxon>
        <taxon>Fungi</taxon>
        <taxon>Dikarya</taxon>
        <taxon>Basidiomycota</taxon>
        <taxon>Agaricomycotina</taxon>
        <taxon>Agaricomycetes</taxon>
        <taxon>Polyporales</taxon>
        <taxon>Steccherinaceae</taxon>
        <taxon>Antrodiella</taxon>
    </lineage>
</organism>
<accession>A0A4S4MM12</accession>
<dbReference type="Proteomes" id="UP000308730">
    <property type="component" value="Unassembled WGS sequence"/>
</dbReference>
<dbReference type="Pfam" id="PF01053">
    <property type="entry name" value="Cys_Met_Meta_PP"/>
    <property type="match status" value="1"/>
</dbReference>
<dbReference type="InterPro" id="IPR015424">
    <property type="entry name" value="PyrdxlP-dep_Trfase"/>
</dbReference>
<dbReference type="PANTHER" id="PTHR42699">
    <property type="match status" value="1"/>
</dbReference>
<dbReference type="GO" id="GO:0030170">
    <property type="term" value="F:pyridoxal phosphate binding"/>
    <property type="evidence" value="ECO:0007669"/>
    <property type="project" value="InterPro"/>
</dbReference>
<dbReference type="GO" id="GO:0003962">
    <property type="term" value="F:cystathionine gamma-synthase activity"/>
    <property type="evidence" value="ECO:0007669"/>
    <property type="project" value="TreeGrafter"/>
</dbReference>
<keyword evidence="5" id="KW-1185">Reference proteome</keyword>
<reference evidence="4 5" key="1">
    <citation type="submission" date="2019-02" db="EMBL/GenBank/DDBJ databases">
        <title>Genome sequencing of the rare red list fungi Antrodiella citrinella (Flaviporus citrinellus).</title>
        <authorList>
            <person name="Buettner E."/>
            <person name="Kellner H."/>
        </authorList>
    </citation>
    <scope>NUCLEOTIDE SEQUENCE [LARGE SCALE GENOMIC DNA]</scope>
    <source>
        <strain evidence="4 5">DSM 108506</strain>
    </source>
</reference>
<evidence type="ECO:0000313" key="4">
    <source>
        <dbReference type="EMBL" id="THH26946.1"/>
    </source>
</evidence>
<gene>
    <name evidence="4" type="ORF">EUX98_g7243</name>
</gene>
<comment type="similarity">
    <text evidence="3">Belongs to the trans-sulfuration enzymes family.</text>
</comment>
<comment type="caution">
    <text evidence="4">The sequence shown here is derived from an EMBL/GenBank/DDBJ whole genome shotgun (WGS) entry which is preliminary data.</text>
</comment>
<dbReference type="InterPro" id="IPR015421">
    <property type="entry name" value="PyrdxlP-dep_Trfase_major"/>
</dbReference>
<dbReference type="EMBL" id="SGPM01000294">
    <property type="protein sequence ID" value="THH26946.1"/>
    <property type="molecule type" value="Genomic_DNA"/>
</dbReference>
<sequence length="577" mass="64161">MPSTSSRVPIGTEIPLGEPHALSVSLPTWTDNLAWASGNEDVIKCMSTGYPRFFVHRKILELADIILKDLHVNGSLAHLFPTAHAAQECVAYMRRYVPSSDDHSISVGLAHILLDDKTRQLAGRDSLEVYAVIFRPELKKLGKSYWQHTGTGVSSRYASACLANIANRVVRPIITSQPWEAQINPCVYAKLHSETQRIAQTLQRRIASLALTGSPPVDQDGISFQVNGRGKVSETDVFLYPSGMSAIWHAHQLIMKLKPGLKYVSFGFPYTDTVKILEKWGPGCIFYGNHPDDNLIELEAFLKTTPTPIAALFCESPSNPLLHSPDLRRLRELADEHGFMIVIDDTIGTFVNVDVLKYVDIVATSLSKLFSGSANVMGGSVVLNSSCPHYSALKTALESSYSNDYFLPDLIQMEENSRDFDSRVRKVDVNARAVCRYLHSHSISYCKDSDLASGFAIKEVFYPEWVTRENYDLVRRPYREDNFGHLFSLTFVSLEASEAFYNTLGCAKGPSLGTNFTLSCPYTLLAHYWERDWAAGFGIEEGLVRVSVGMEELDLLMNWFKNAVEAAEGTIGKPPAA</sequence>
<dbReference type="OrthoDB" id="10047078at2759"/>
<dbReference type="Gene3D" id="3.40.640.10">
    <property type="entry name" value="Type I PLP-dependent aspartate aminotransferase-like (Major domain)"/>
    <property type="match status" value="1"/>
</dbReference>
<evidence type="ECO:0000313" key="5">
    <source>
        <dbReference type="Proteomes" id="UP000308730"/>
    </source>
</evidence>
<dbReference type="InterPro" id="IPR000277">
    <property type="entry name" value="Cys/Met-Metab_PyrdxlP-dep_enz"/>
</dbReference>
<dbReference type="PANTHER" id="PTHR42699:SF1">
    <property type="entry name" value="CYSTATHIONINE GAMMA-SYNTHASE-RELATED"/>
    <property type="match status" value="1"/>
</dbReference>
<dbReference type="GO" id="GO:0019346">
    <property type="term" value="P:transsulfuration"/>
    <property type="evidence" value="ECO:0007669"/>
    <property type="project" value="InterPro"/>
</dbReference>
<dbReference type="InterPro" id="IPR015422">
    <property type="entry name" value="PyrdxlP-dep_Trfase_small"/>
</dbReference>
<comment type="cofactor">
    <cofactor evidence="1 3">
        <name>pyridoxal 5'-phosphate</name>
        <dbReference type="ChEBI" id="CHEBI:597326"/>
    </cofactor>
</comment>